<evidence type="ECO:0000313" key="1">
    <source>
        <dbReference type="EMBL" id="KAI8564445.1"/>
    </source>
</evidence>
<comment type="caution">
    <text evidence="1">The sequence shown here is derived from an EMBL/GenBank/DDBJ whole genome shotgun (WGS) entry which is preliminary data.</text>
</comment>
<name>A0ACC0PG14_RHOML</name>
<evidence type="ECO:0000313" key="2">
    <source>
        <dbReference type="Proteomes" id="UP001062846"/>
    </source>
</evidence>
<keyword evidence="2" id="KW-1185">Reference proteome</keyword>
<accession>A0ACC0PG14</accession>
<organism evidence="1 2">
    <name type="scientific">Rhododendron molle</name>
    <name type="common">Chinese azalea</name>
    <name type="synonym">Azalea mollis</name>
    <dbReference type="NCBI Taxonomy" id="49168"/>
    <lineage>
        <taxon>Eukaryota</taxon>
        <taxon>Viridiplantae</taxon>
        <taxon>Streptophyta</taxon>
        <taxon>Embryophyta</taxon>
        <taxon>Tracheophyta</taxon>
        <taxon>Spermatophyta</taxon>
        <taxon>Magnoliopsida</taxon>
        <taxon>eudicotyledons</taxon>
        <taxon>Gunneridae</taxon>
        <taxon>Pentapetalae</taxon>
        <taxon>asterids</taxon>
        <taxon>Ericales</taxon>
        <taxon>Ericaceae</taxon>
        <taxon>Ericoideae</taxon>
        <taxon>Rhodoreae</taxon>
        <taxon>Rhododendron</taxon>
    </lineage>
</organism>
<dbReference type="EMBL" id="CM046390">
    <property type="protein sequence ID" value="KAI8564445.1"/>
    <property type="molecule type" value="Genomic_DNA"/>
</dbReference>
<reference evidence="1" key="1">
    <citation type="submission" date="2022-02" db="EMBL/GenBank/DDBJ databases">
        <title>Plant Genome Project.</title>
        <authorList>
            <person name="Zhang R.-G."/>
        </authorList>
    </citation>
    <scope>NUCLEOTIDE SEQUENCE</scope>
    <source>
        <strain evidence="1">AT1</strain>
    </source>
</reference>
<sequence>MLRSRSNDQKRSLRRARRVEQNGSEHWIKSTRTHYWQVICILIRHLTISNQTDFLHTYSTRRALRDKRFRSLEQDRSRIPSVGTAAPPIWV</sequence>
<proteinExistence type="predicted"/>
<gene>
    <name evidence="1" type="ORF">RHMOL_Rhmol03G0182200</name>
</gene>
<dbReference type="Proteomes" id="UP001062846">
    <property type="component" value="Chromosome 3"/>
</dbReference>
<protein>
    <submittedName>
        <fullName evidence="1">Uncharacterized protein</fullName>
    </submittedName>
</protein>